<accession>A0A6I8MHI4</accession>
<dbReference type="AlphaFoldDB" id="A0A6I8MHI4"/>
<dbReference type="InterPro" id="IPR025442">
    <property type="entry name" value="DUF4185"/>
</dbReference>
<evidence type="ECO:0000259" key="1">
    <source>
        <dbReference type="Pfam" id="PF13810"/>
    </source>
</evidence>
<evidence type="ECO:0000313" key="3">
    <source>
        <dbReference type="Proteomes" id="UP000423525"/>
    </source>
</evidence>
<reference evidence="2 3" key="1">
    <citation type="submission" date="2019-11" db="EMBL/GenBank/DDBJ databases">
        <authorList>
            <person name="Brisse S."/>
        </authorList>
    </citation>
    <scope>NUCLEOTIDE SEQUENCE [LARGE SCALE GENOMIC DNA]</scope>
    <source>
        <strain evidence="2">FRC0190</strain>
    </source>
</reference>
<feature type="domain" description="DUF4185" evidence="1">
    <location>
        <begin position="101"/>
        <end position="398"/>
    </location>
</feature>
<sequence>MGLSSKRHADIFCYLTLFDVSTRSIILKRMKMHALVIGLGLSAIIVPAAHAQSSELSSGSSSLWGLSSSGNDGPVHSSTHISPGLEVTKIGDLFGRGISDSIDVLAGDLGQMVPLNNKGEFAIIFGDSFRGEHLGEGEWLSPIGVVAKLENGRIKIVRPLNEGDRAQQLIDYKHNERNLTLLPSDIINIDGTLYLQAMWNEGVGNVLKTEIWKSTDNGCKWESVATLPKDYMGGMGNLITWEKGVDGYIYMMSSEFKRKDDVYLTRFKPEDMDTPSRWEHYDSGVWGKTYSPVLSKNVQAGEMCLRYIDGYWVLSMFNANNLSIEVRVADSITADWENISPAKVVVMGSGGWSAPQGPNNFTQLYGGYIVPGSSLENMDFVVSQWNTTTNKRYNSTQFNVKGLDKFFGINRSASENIEEALEVTEKGTVEDNHPAPLTMIPLADGVN</sequence>
<gene>
    <name evidence="2" type="ORF">FRC0190_02071</name>
</gene>
<dbReference type="Proteomes" id="UP000423525">
    <property type="component" value="Chromosome"/>
</dbReference>
<protein>
    <recommendedName>
        <fullName evidence="1">DUF4185 domain-containing protein</fullName>
    </recommendedName>
</protein>
<organism evidence="2 3">
    <name type="scientific">Corynebacterium rouxii</name>
    <dbReference type="NCBI Taxonomy" id="2719119"/>
    <lineage>
        <taxon>Bacteria</taxon>
        <taxon>Bacillati</taxon>
        <taxon>Actinomycetota</taxon>
        <taxon>Actinomycetes</taxon>
        <taxon>Mycobacteriales</taxon>
        <taxon>Corynebacteriaceae</taxon>
        <taxon>Corynebacterium</taxon>
    </lineage>
</organism>
<dbReference type="KEGG" id="crf:FRC0190_02071"/>
<proteinExistence type="predicted"/>
<dbReference type="EMBL" id="LR738855">
    <property type="protein sequence ID" value="VZH86137.1"/>
    <property type="molecule type" value="Genomic_DNA"/>
</dbReference>
<name>A0A6I8MHI4_9CORY</name>
<evidence type="ECO:0000313" key="2">
    <source>
        <dbReference type="EMBL" id="VZH86137.1"/>
    </source>
</evidence>
<dbReference type="Pfam" id="PF13810">
    <property type="entry name" value="DUF4185"/>
    <property type="match status" value="1"/>
</dbReference>